<reference evidence="2 3" key="1">
    <citation type="submission" date="2014-04" db="EMBL/GenBank/DDBJ databases">
        <authorList>
            <consortium name="International Citrus Genome Consortium"/>
            <person name="Gmitter F."/>
            <person name="Chen C."/>
            <person name="Farmerie W."/>
            <person name="Harkins T."/>
            <person name="Desany B."/>
            <person name="Mohiuddin M."/>
            <person name="Kodira C."/>
            <person name="Borodovsky M."/>
            <person name="Lomsadze A."/>
            <person name="Burns P."/>
            <person name="Jenkins J."/>
            <person name="Prochnik S."/>
            <person name="Shu S."/>
            <person name="Chapman J."/>
            <person name="Pitluck S."/>
            <person name="Schmutz J."/>
            <person name="Rokhsar D."/>
        </authorList>
    </citation>
    <scope>NUCLEOTIDE SEQUENCE</scope>
</reference>
<evidence type="ECO:0000313" key="2">
    <source>
        <dbReference type="EMBL" id="KDO69134.1"/>
    </source>
</evidence>
<sequence length="75" mass="8862">MNTNQLFSIHSHLQLSSMHNSVWFLQNCLSFCSSSIFIFFGIMSEGLINLTLIQKLTYEDLWITQIYIQYSFRAF</sequence>
<keyword evidence="1" id="KW-1133">Transmembrane helix</keyword>
<proteinExistence type="predicted"/>
<accession>A0A067FP10</accession>
<organism evidence="2 3">
    <name type="scientific">Citrus sinensis</name>
    <name type="common">Sweet orange</name>
    <name type="synonym">Citrus aurantium var. sinensis</name>
    <dbReference type="NCBI Taxonomy" id="2711"/>
    <lineage>
        <taxon>Eukaryota</taxon>
        <taxon>Viridiplantae</taxon>
        <taxon>Streptophyta</taxon>
        <taxon>Embryophyta</taxon>
        <taxon>Tracheophyta</taxon>
        <taxon>Spermatophyta</taxon>
        <taxon>Magnoliopsida</taxon>
        <taxon>eudicotyledons</taxon>
        <taxon>Gunneridae</taxon>
        <taxon>Pentapetalae</taxon>
        <taxon>rosids</taxon>
        <taxon>malvids</taxon>
        <taxon>Sapindales</taxon>
        <taxon>Rutaceae</taxon>
        <taxon>Aurantioideae</taxon>
        <taxon>Citrus</taxon>
    </lineage>
</organism>
<gene>
    <name evidence="2" type="ORF">CISIN_1g048089mg</name>
</gene>
<dbReference type="Proteomes" id="UP000027120">
    <property type="component" value="Unassembled WGS sequence"/>
</dbReference>
<evidence type="ECO:0000256" key="1">
    <source>
        <dbReference type="SAM" id="Phobius"/>
    </source>
</evidence>
<dbReference type="EMBL" id="KK784893">
    <property type="protein sequence ID" value="KDO69134.1"/>
    <property type="molecule type" value="Genomic_DNA"/>
</dbReference>
<name>A0A067FP10_CITSI</name>
<protein>
    <submittedName>
        <fullName evidence="2">Uncharacterized protein</fullName>
    </submittedName>
</protein>
<evidence type="ECO:0000313" key="3">
    <source>
        <dbReference type="Proteomes" id="UP000027120"/>
    </source>
</evidence>
<keyword evidence="3" id="KW-1185">Reference proteome</keyword>
<dbReference type="AlphaFoldDB" id="A0A067FP10"/>
<keyword evidence="1" id="KW-0812">Transmembrane</keyword>
<feature type="transmembrane region" description="Helical" evidence="1">
    <location>
        <begin position="23"/>
        <end position="43"/>
    </location>
</feature>
<keyword evidence="1" id="KW-0472">Membrane</keyword>